<protein>
    <recommendedName>
        <fullName evidence="3">Serine protease</fullName>
    </recommendedName>
</protein>
<gene>
    <name evidence="1" type="ORF">COX90_03760</name>
</gene>
<evidence type="ECO:0008006" key="3">
    <source>
        <dbReference type="Google" id="ProtNLM"/>
    </source>
</evidence>
<name>A0A2M7UX71_9BACT</name>
<reference evidence="2" key="1">
    <citation type="submission" date="2017-09" db="EMBL/GenBank/DDBJ databases">
        <title>Depth-based differentiation of microbial function through sediment-hosted aquifers and enrichment of novel symbionts in the deep terrestrial subsurface.</title>
        <authorList>
            <person name="Probst A.J."/>
            <person name="Ladd B."/>
            <person name="Jarett J.K."/>
            <person name="Geller-Mcgrath D.E."/>
            <person name="Sieber C.M.K."/>
            <person name="Emerson J.B."/>
            <person name="Anantharaman K."/>
            <person name="Thomas B.C."/>
            <person name="Malmstrom R."/>
            <person name="Stieglmeier M."/>
            <person name="Klingl A."/>
            <person name="Woyke T."/>
            <person name="Ryan C.M."/>
            <person name="Banfield J.F."/>
        </authorList>
    </citation>
    <scope>NUCLEOTIDE SEQUENCE [LARGE SCALE GENOMIC DNA]</scope>
</reference>
<comment type="caution">
    <text evidence="1">The sequence shown here is derived from an EMBL/GenBank/DDBJ whole genome shotgun (WGS) entry which is preliminary data.</text>
</comment>
<dbReference type="Proteomes" id="UP000230760">
    <property type="component" value="Unassembled WGS sequence"/>
</dbReference>
<dbReference type="AlphaFoldDB" id="A0A2M7UX71"/>
<dbReference type="EMBL" id="PFPB01000070">
    <property type="protein sequence ID" value="PIZ88566.1"/>
    <property type="molecule type" value="Genomic_DNA"/>
</dbReference>
<dbReference type="Pfam" id="PF01972">
    <property type="entry name" value="SDH_protease"/>
    <property type="match status" value="1"/>
</dbReference>
<dbReference type="GO" id="GO:0016020">
    <property type="term" value="C:membrane"/>
    <property type="evidence" value="ECO:0007669"/>
    <property type="project" value="InterPro"/>
</dbReference>
<dbReference type="InterPro" id="IPR029045">
    <property type="entry name" value="ClpP/crotonase-like_dom_sf"/>
</dbReference>
<dbReference type="InterPro" id="IPR002825">
    <property type="entry name" value="Pept_S49_ser-pept_pro"/>
</dbReference>
<dbReference type="SUPFAM" id="SSF52096">
    <property type="entry name" value="ClpP/crotonase"/>
    <property type="match status" value="1"/>
</dbReference>
<accession>A0A2M7UX71</accession>
<organism evidence="1 2">
    <name type="scientific">Candidatus Nealsonbacteria bacterium CG_4_10_14_0_2_um_filter_38_17</name>
    <dbReference type="NCBI Taxonomy" id="1974680"/>
    <lineage>
        <taxon>Bacteria</taxon>
        <taxon>Candidatus Nealsoniibacteriota</taxon>
    </lineage>
</organism>
<dbReference type="Gene3D" id="3.90.226.10">
    <property type="entry name" value="2-enoyl-CoA Hydratase, Chain A, domain 1"/>
    <property type="match status" value="1"/>
</dbReference>
<evidence type="ECO:0000313" key="1">
    <source>
        <dbReference type="EMBL" id="PIZ88566.1"/>
    </source>
</evidence>
<sequence>MDKKTLIQQIEKIEKLRNSRVITYLTSDRQGPVNARVAMDIIPVISKQLRGMRKVENIDLFLYSTGGDTMVPLRLVSMLREYCDKFSVLVPYKSHSAATMIALGADEIVMSDLSELSPIDPSTANVFNPPDPQNPHNKIPISVEDVMAYFDLIKNKFGIKNDEDLTKAFLKFTESNPQIHPLALGNVNRIHNLIRVLAKRLLKSHKTPIREEEIDKIVDYFTEKLYSHQYLIGRKEAKEDLGLKNVIYADETLAKAMTELYEEYAKEMELGINVWNPENELGINVSQTRKDYKIAFVETSQLSNYFELSIEYKRQQVNIAQQTPQGPIQVPQEQVAFRVVGQGWK</sequence>
<dbReference type="PANTHER" id="PTHR35984:SF1">
    <property type="entry name" value="PERIPLASMIC SERINE PROTEASE"/>
    <property type="match status" value="1"/>
</dbReference>
<dbReference type="PANTHER" id="PTHR35984">
    <property type="entry name" value="PERIPLASMIC SERINE PROTEASE"/>
    <property type="match status" value="1"/>
</dbReference>
<proteinExistence type="predicted"/>
<evidence type="ECO:0000313" key="2">
    <source>
        <dbReference type="Proteomes" id="UP000230760"/>
    </source>
</evidence>